<dbReference type="PANTHER" id="PTHR28008">
    <property type="entry name" value="DOMAIN PROTEIN, PUTATIVE (AFU_ORTHOLOGUE AFUA_3G10980)-RELATED"/>
    <property type="match status" value="1"/>
</dbReference>
<gene>
    <name evidence="3" type="ORF">EDI28_07315</name>
</gene>
<sequence length="129" mass="14658">MLVDRHPFPWLILACYSIFITYISLLPGQGNGDITDLKQYKIPHLDKVLHVGAYWVYALLALFAAKMKYERWLVCCLLLLHGILLEYLQITLATGREASIPDIIANTAGVILGYFTALIYQHHPSNPHH</sequence>
<evidence type="ECO:0000256" key="1">
    <source>
        <dbReference type="SAM" id="Phobius"/>
    </source>
</evidence>
<feature type="domain" description="VanZ-like" evidence="2">
    <location>
        <begin position="23"/>
        <end position="119"/>
    </location>
</feature>
<proteinExistence type="predicted"/>
<feature type="transmembrane region" description="Helical" evidence="1">
    <location>
        <begin position="72"/>
        <end position="91"/>
    </location>
</feature>
<comment type="caution">
    <text evidence="3">The sequence shown here is derived from an EMBL/GenBank/DDBJ whole genome shotgun (WGS) entry which is preliminary data.</text>
</comment>
<evidence type="ECO:0000313" key="3">
    <source>
        <dbReference type="EMBL" id="RWX56091.1"/>
    </source>
</evidence>
<accession>A0A3S3UKI5</accession>
<evidence type="ECO:0000313" key="4">
    <source>
        <dbReference type="Proteomes" id="UP000287563"/>
    </source>
</evidence>
<dbReference type="EMBL" id="RJLM01000002">
    <property type="protein sequence ID" value="RWX56091.1"/>
    <property type="molecule type" value="Genomic_DNA"/>
</dbReference>
<keyword evidence="1" id="KW-0472">Membrane</keyword>
<name>A0A3S3UKI5_9GAMM</name>
<feature type="transmembrane region" description="Helical" evidence="1">
    <location>
        <begin position="48"/>
        <end position="65"/>
    </location>
</feature>
<organism evidence="3 4">
    <name type="scientific">Photobacterium chitinilyticum</name>
    <dbReference type="NCBI Taxonomy" id="2485123"/>
    <lineage>
        <taxon>Bacteria</taxon>
        <taxon>Pseudomonadati</taxon>
        <taxon>Pseudomonadota</taxon>
        <taxon>Gammaproteobacteria</taxon>
        <taxon>Vibrionales</taxon>
        <taxon>Vibrionaceae</taxon>
        <taxon>Photobacterium</taxon>
    </lineage>
</organism>
<dbReference type="PANTHER" id="PTHR28008:SF1">
    <property type="entry name" value="DOMAIN PROTEIN, PUTATIVE (AFU_ORTHOLOGUE AFUA_3G10980)-RELATED"/>
    <property type="match status" value="1"/>
</dbReference>
<keyword evidence="1" id="KW-0812">Transmembrane</keyword>
<protein>
    <recommendedName>
        <fullName evidence="2">VanZ-like domain-containing protein</fullName>
    </recommendedName>
</protein>
<evidence type="ECO:0000259" key="2">
    <source>
        <dbReference type="Pfam" id="PF04892"/>
    </source>
</evidence>
<dbReference type="InterPro" id="IPR006976">
    <property type="entry name" value="VanZ-like"/>
</dbReference>
<dbReference type="RefSeq" id="WP_128783179.1">
    <property type="nucleotide sequence ID" value="NZ_JAKJSG010000020.1"/>
</dbReference>
<feature type="transmembrane region" description="Helical" evidence="1">
    <location>
        <begin position="7"/>
        <end position="28"/>
    </location>
</feature>
<dbReference type="Pfam" id="PF04892">
    <property type="entry name" value="VanZ"/>
    <property type="match status" value="1"/>
</dbReference>
<keyword evidence="4" id="KW-1185">Reference proteome</keyword>
<dbReference type="OrthoDB" id="5817159at2"/>
<dbReference type="Proteomes" id="UP000287563">
    <property type="component" value="Unassembled WGS sequence"/>
</dbReference>
<dbReference type="AlphaFoldDB" id="A0A3S3UKI5"/>
<feature type="transmembrane region" description="Helical" evidence="1">
    <location>
        <begin position="103"/>
        <end position="120"/>
    </location>
</feature>
<dbReference type="NCBIfam" id="NF037970">
    <property type="entry name" value="vanZ_1"/>
    <property type="match status" value="1"/>
</dbReference>
<keyword evidence="1" id="KW-1133">Transmembrane helix</keyword>
<reference evidence="3 4" key="1">
    <citation type="submission" date="2018-11" db="EMBL/GenBank/DDBJ databases">
        <title>Photobacterium sp. BEI247 sp. nov., a marine bacterium isolated from Yongle Blue Hole in the South China Sea.</title>
        <authorList>
            <person name="Wang X."/>
        </authorList>
    </citation>
    <scope>NUCLEOTIDE SEQUENCE [LARGE SCALE GENOMIC DNA]</scope>
    <source>
        <strain evidence="4">BEI247</strain>
    </source>
</reference>